<dbReference type="InterPro" id="IPR014027">
    <property type="entry name" value="UDP-Glc/GDP-Man_DH_C"/>
</dbReference>
<feature type="non-terminal residue" evidence="4">
    <location>
        <position position="1"/>
    </location>
</feature>
<sequence>EAEALLPGVEFVAGPYEAADQADVLLILTEWDQFRALDLERLKSLLAAPVVVDLRNVYKPHEMVRHGFTYASVGRGAPADGGDAGLKTGERQMDAVPN</sequence>
<dbReference type="SUPFAM" id="SSF52413">
    <property type="entry name" value="UDP-glucose/GDP-mannose dehydrogenase C-terminal domain"/>
    <property type="match status" value="1"/>
</dbReference>
<dbReference type="GO" id="GO:0051287">
    <property type="term" value="F:NAD binding"/>
    <property type="evidence" value="ECO:0007669"/>
    <property type="project" value="InterPro"/>
</dbReference>
<evidence type="ECO:0000313" key="4">
    <source>
        <dbReference type="EMBL" id="PVM85554.1"/>
    </source>
</evidence>
<evidence type="ECO:0000256" key="1">
    <source>
        <dbReference type="ARBA" id="ARBA00015132"/>
    </source>
</evidence>
<dbReference type="GO" id="GO:0016616">
    <property type="term" value="F:oxidoreductase activity, acting on the CH-OH group of donors, NAD or NADP as acceptor"/>
    <property type="evidence" value="ECO:0007669"/>
    <property type="project" value="InterPro"/>
</dbReference>
<organism evidence="4 5">
    <name type="scientific">Caulobacter radicis</name>
    <dbReference type="NCBI Taxonomy" id="2172650"/>
    <lineage>
        <taxon>Bacteria</taxon>
        <taxon>Pseudomonadati</taxon>
        <taxon>Pseudomonadota</taxon>
        <taxon>Alphaproteobacteria</taxon>
        <taxon>Caulobacterales</taxon>
        <taxon>Caulobacteraceae</taxon>
        <taxon>Caulobacter</taxon>
    </lineage>
</organism>
<feature type="domain" description="UDP-glucose/GDP-mannose dehydrogenase C-terminal" evidence="3">
    <location>
        <begin position="1"/>
        <end position="60"/>
    </location>
</feature>
<dbReference type="RefSeq" id="WP_243410500.1">
    <property type="nucleotide sequence ID" value="NZ_QDKP01000021.1"/>
</dbReference>
<dbReference type="EMBL" id="QDKP01000021">
    <property type="protein sequence ID" value="PVM85554.1"/>
    <property type="molecule type" value="Genomic_DNA"/>
</dbReference>
<dbReference type="Proteomes" id="UP000244913">
    <property type="component" value="Unassembled WGS sequence"/>
</dbReference>
<gene>
    <name evidence="4" type="ORF">DDF65_07050</name>
</gene>
<dbReference type="PANTHER" id="PTHR43750">
    <property type="entry name" value="UDP-GLUCOSE 6-DEHYDROGENASE TUAD"/>
    <property type="match status" value="1"/>
</dbReference>
<keyword evidence="5" id="KW-1185">Reference proteome</keyword>
<accession>A0A2T9JPD6</accession>
<dbReference type="SMART" id="SM00984">
    <property type="entry name" value="UDPG_MGDP_dh_C"/>
    <property type="match status" value="1"/>
</dbReference>
<evidence type="ECO:0000259" key="3">
    <source>
        <dbReference type="SMART" id="SM00984"/>
    </source>
</evidence>
<comment type="caution">
    <text evidence="4">The sequence shown here is derived from an EMBL/GenBank/DDBJ whole genome shotgun (WGS) entry which is preliminary data.</text>
</comment>
<proteinExistence type="predicted"/>
<dbReference type="Gene3D" id="3.40.50.720">
    <property type="entry name" value="NAD(P)-binding Rossmann-like Domain"/>
    <property type="match status" value="1"/>
</dbReference>
<reference evidence="4 5" key="1">
    <citation type="submission" date="2018-04" db="EMBL/GenBank/DDBJ databases">
        <title>The genome sequence of Caulobacter sp. 736.</title>
        <authorList>
            <person name="Gao J."/>
            <person name="Sun J."/>
        </authorList>
    </citation>
    <scope>NUCLEOTIDE SEQUENCE [LARGE SCALE GENOMIC DNA]</scope>
    <source>
        <strain evidence="4 5">736</strain>
    </source>
</reference>
<feature type="compositionally biased region" description="Basic and acidic residues" evidence="2">
    <location>
        <begin position="88"/>
        <end position="98"/>
    </location>
</feature>
<dbReference type="Pfam" id="PF03720">
    <property type="entry name" value="UDPG_MGDP_dh_C"/>
    <property type="match status" value="1"/>
</dbReference>
<dbReference type="InterPro" id="IPR036220">
    <property type="entry name" value="UDP-Glc/GDP-Man_DH_C_sf"/>
</dbReference>
<evidence type="ECO:0000256" key="2">
    <source>
        <dbReference type="SAM" id="MobiDB-lite"/>
    </source>
</evidence>
<protein>
    <recommendedName>
        <fullName evidence="1">UDP-glucose 6-dehydrogenase</fullName>
    </recommendedName>
</protein>
<dbReference type="AlphaFoldDB" id="A0A2T9JPD6"/>
<name>A0A2T9JPD6_9CAUL</name>
<feature type="region of interest" description="Disordered" evidence="2">
    <location>
        <begin position="75"/>
        <end position="98"/>
    </location>
</feature>
<evidence type="ECO:0000313" key="5">
    <source>
        <dbReference type="Proteomes" id="UP000244913"/>
    </source>
</evidence>
<dbReference type="PANTHER" id="PTHR43750:SF3">
    <property type="entry name" value="UDP-GLUCOSE 6-DEHYDROGENASE TUAD"/>
    <property type="match status" value="1"/>
</dbReference>